<reference evidence="3 4" key="1">
    <citation type="submission" date="2020-04" db="EMBL/GenBank/DDBJ databases">
        <title>Genome sequencing of novel species.</title>
        <authorList>
            <person name="Heo J."/>
            <person name="Kim S.-J."/>
            <person name="Kim J.-S."/>
            <person name="Hong S.-B."/>
            <person name="Kwon S.-W."/>
        </authorList>
    </citation>
    <scope>NUCLEOTIDE SEQUENCE [LARGE SCALE GENOMIC DNA]</scope>
    <source>
        <strain evidence="3 4">F39-2</strain>
    </source>
</reference>
<name>A0A7L5E9X8_9SPHI</name>
<keyword evidence="2" id="KW-0472">Membrane</keyword>
<evidence type="ECO:0000256" key="1">
    <source>
        <dbReference type="SAM" id="MobiDB-lite"/>
    </source>
</evidence>
<feature type="transmembrane region" description="Helical" evidence="2">
    <location>
        <begin position="100"/>
        <end position="124"/>
    </location>
</feature>
<keyword evidence="2" id="KW-1133">Transmembrane helix</keyword>
<dbReference type="AlphaFoldDB" id="A0A7L5E9X8"/>
<organism evidence="3 4">
    <name type="scientific">Mucilaginibacter robiniae</name>
    <dbReference type="NCBI Taxonomy" id="2728022"/>
    <lineage>
        <taxon>Bacteria</taxon>
        <taxon>Pseudomonadati</taxon>
        <taxon>Bacteroidota</taxon>
        <taxon>Sphingobacteriia</taxon>
        <taxon>Sphingobacteriales</taxon>
        <taxon>Sphingobacteriaceae</taxon>
        <taxon>Mucilaginibacter</taxon>
    </lineage>
</organism>
<keyword evidence="2" id="KW-0812">Transmembrane</keyword>
<gene>
    <name evidence="3" type="ORF">HH214_18400</name>
</gene>
<accession>A0A7L5E9X8</accession>
<dbReference type="Proteomes" id="UP000503278">
    <property type="component" value="Chromosome"/>
</dbReference>
<dbReference type="KEGG" id="mrob:HH214_18400"/>
<feature type="region of interest" description="Disordered" evidence="1">
    <location>
        <begin position="184"/>
        <end position="206"/>
    </location>
</feature>
<sequence length="206" mass="23683">MENQPQNNMQQEIIESFAKKVNELDKRQSKIETLELESLPQQMKEMDKSINELRETKTLDFSNQLSQYGELLIGVKDQVTAIPKEIPVKTKIEFDTKAKFVIKVILGLSLAVVTLTGVVVALFVNVSHRADDENRYKVVKGFYPEVSHQVDSAYVVNKDSLLEQAEINIEHQKQVLEAEYQARQAEESSKTAKKQLNELRKQHKKR</sequence>
<feature type="compositionally biased region" description="Basic and acidic residues" evidence="1">
    <location>
        <begin position="184"/>
        <end position="200"/>
    </location>
</feature>
<dbReference type="RefSeq" id="WP_169610109.1">
    <property type="nucleotide sequence ID" value="NZ_CP051682.1"/>
</dbReference>
<evidence type="ECO:0000313" key="4">
    <source>
        <dbReference type="Proteomes" id="UP000503278"/>
    </source>
</evidence>
<proteinExistence type="predicted"/>
<evidence type="ECO:0000313" key="3">
    <source>
        <dbReference type="EMBL" id="QJD97703.1"/>
    </source>
</evidence>
<evidence type="ECO:0000256" key="2">
    <source>
        <dbReference type="SAM" id="Phobius"/>
    </source>
</evidence>
<dbReference type="EMBL" id="CP051682">
    <property type="protein sequence ID" value="QJD97703.1"/>
    <property type="molecule type" value="Genomic_DNA"/>
</dbReference>
<protein>
    <submittedName>
        <fullName evidence="3">Uncharacterized protein</fullName>
    </submittedName>
</protein>
<keyword evidence="4" id="KW-1185">Reference proteome</keyword>